<accession>A0A2T8I697</accession>
<dbReference type="Proteomes" id="UP000243499">
    <property type="component" value="Chromosome 9"/>
</dbReference>
<protein>
    <submittedName>
        <fullName evidence="1">Uncharacterized protein</fullName>
    </submittedName>
</protein>
<dbReference type="EMBL" id="CM008054">
    <property type="protein sequence ID" value="PVH33201.1"/>
    <property type="molecule type" value="Genomic_DNA"/>
</dbReference>
<sequence>MEVLSHGNFVLWEWFVHQGPGMLDRRIIENLLNLSGADPEKWESTGTSLLGLGERDRYYKVGNARAAYMVYRFHNMDYWDQMCSRMRRALRKSRTPSFLHVGLISLSEHGMQR</sequence>
<gene>
    <name evidence="1" type="ORF">PAHAL_9G593700</name>
</gene>
<reference evidence="1" key="1">
    <citation type="submission" date="2018-04" db="EMBL/GenBank/DDBJ databases">
        <title>WGS assembly of Panicum hallii.</title>
        <authorList>
            <person name="Lovell J."/>
            <person name="Jenkins J."/>
            <person name="Lowry D."/>
            <person name="Mamidi S."/>
            <person name="Sreedasyam A."/>
            <person name="Weng X."/>
            <person name="Barry K."/>
            <person name="Bonette J."/>
            <person name="Campitelli B."/>
            <person name="Daum C."/>
            <person name="Gordon S."/>
            <person name="Gould B."/>
            <person name="Lipzen A."/>
            <person name="Macqueen A."/>
            <person name="Palacio-Mejia J."/>
            <person name="Plott C."/>
            <person name="Shakirov E."/>
            <person name="Shu S."/>
            <person name="Yoshinaga Y."/>
            <person name="Zane M."/>
            <person name="Rokhsar D."/>
            <person name="Grimwood J."/>
            <person name="Schmutz J."/>
            <person name="Juenger T."/>
        </authorList>
    </citation>
    <scope>NUCLEOTIDE SEQUENCE [LARGE SCALE GENOMIC DNA]</scope>
    <source>
        <strain evidence="1">FIL2</strain>
    </source>
</reference>
<dbReference type="AlphaFoldDB" id="A0A2T8I697"/>
<evidence type="ECO:0000313" key="1">
    <source>
        <dbReference type="EMBL" id="PVH33201.1"/>
    </source>
</evidence>
<organism evidence="1">
    <name type="scientific">Panicum hallii</name>
    <dbReference type="NCBI Taxonomy" id="206008"/>
    <lineage>
        <taxon>Eukaryota</taxon>
        <taxon>Viridiplantae</taxon>
        <taxon>Streptophyta</taxon>
        <taxon>Embryophyta</taxon>
        <taxon>Tracheophyta</taxon>
        <taxon>Spermatophyta</taxon>
        <taxon>Magnoliopsida</taxon>
        <taxon>Liliopsida</taxon>
        <taxon>Poales</taxon>
        <taxon>Poaceae</taxon>
        <taxon>PACMAD clade</taxon>
        <taxon>Panicoideae</taxon>
        <taxon>Panicodae</taxon>
        <taxon>Paniceae</taxon>
        <taxon>Panicinae</taxon>
        <taxon>Panicum</taxon>
        <taxon>Panicum sect. Panicum</taxon>
    </lineage>
</organism>
<proteinExistence type="predicted"/>
<name>A0A2T8I697_9POAL</name>
<dbReference type="Gramene" id="PVH33201">
    <property type="protein sequence ID" value="PVH33201"/>
    <property type="gene ID" value="PAHAL_9G593700"/>
</dbReference>